<evidence type="ECO:0000313" key="1">
    <source>
        <dbReference type="EMBL" id="EIJ34086.1"/>
    </source>
</evidence>
<dbReference type="Proteomes" id="UP000005317">
    <property type="component" value="Unassembled WGS sequence"/>
</dbReference>
<evidence type="ECO:0008006" key="3">
    <source>
        <dbReference type="Google" id="ProtNLM"/>
    </source>
</evidence>
<dbReference type="AlphaFoldDB" id="A0A656HF28"/>
<proteinExistence type="predicted"/>
<keyword evidence="2" id="KW-1185">Reference proteome</keyword>
<evidence type="ECO:0000313" key="2">
    <source>
        <dbReference type="Proteomes" id="UP000005317"/>
    </source>
</evidence>
<reference evidence="2" key="1">
    <citation type="journal article" date="2011" name="Stand. Genomic Sci.">
        <title>Genome sequence of the filamentous, gliding Thiothrix nivea neotype strain (JP2(T)).</title>
        <authorList>
            <person name="Lapidus A."/>
            <person name="Nolan M."/>
            <person name="Lucas S."/>
            <person name="Glavina Del Rio T."/>
            <person name="Tice H."/>
            <person name="Cheng J.F."/>
            <person name="Tapia R."/>
            <person name="Han C."/>
            <person name="Goodwin L."/>
            <person name="Pitluck S."/>
            <person name="Liolios K."/>
            <person name="Pagani I."/>
            <person name="Ivanova N."/>
            <person name="Huntemann M."/>
            <person name="Mavromatis K."/>
            <person name="Mikhailova N."/>
            <person name="Pati A."/>
            <person name="Chen A."/>
            <person name="Palaniappan K."/>
            <person name="Land M."/>
            <person name="Brambilla E.M."/>
            <person name="Rohde M."/>
            <person name="Abt B."/>
            <person name="Verbarg S."/>
            <person name="Goker M."/>
            <person name="Bristow J."/>
            <person name="Eisen J.A."/>
            <person name="Markowitz V."/>
            <person name="Hugenholtz P."/>
            <person name="Kyrpides N.C."/>
            <person name="Klenk H.P."/>
            <person name="Woyke T."/>
        </authorList>
    </citation>
    <scope>NUCLEOTIDE SEQUENCE [LARGE SCALE GENOMIC DNA]</scope>
    <source>
        <strain evidence="2">ATCC 35100 / DSM 5205 / JP2</strain>
    </source>
</reference>
<protein>
    <recommendedName>
        <fullName evidence="3">STAS/SEC14 domain-containing protein</fullName>
    </recommendedName>
</protein>
<accession>A0A656HF28</accession>
<sequence length="139" mass="15600">MSMVHTTSQVSTDELLHSVAGRPVAELEQFVMRVLALRAKLKAPSIPEGEARLLTRINVGLPSARQQRFAELDQKRQGESLTDEEHQELLALIELMEQQNVERIQNLSELAKLRQVPLTTLMQDLGIRTPPAAGRYPPL</sequence>
<name>A0A656HF28_THINJ</name>
<gene>
    <name evidence="1" type="ORF">Thini_1483</name>
</gene>
<organism evidence="1 2">
    <name type="scientific">Thiothrix nivea (strain ATCC 35100 / DSM 5205 / JP2)</name>
    <dbReference type="NCBI Taxonomy" id="870187"/>
    <lineage>
        <taxon>Bacteria</taxon>
        <taxon>Pseudomonadati</taxon>
        <taxon>Pseudomonadota</taxon>
        <taxon>Gammaproteobacteria</taxon>
        <taxon>Thiotrichales</taxon>
        <taxon>Thiotrichaceae</taxon>
        <taxon>Thiothrix</taxon>
    </lineage>
</organism>
<dbReference type="EMBL" id="JH651384">
    <property type="protein sequence ID" value="EIJ34086.1"/>
    <property type="molecule type" value="Genomic_DNA"/>
</dbReference>